<evidence type="ECO:0000256" key="1">
    <source>
        <dbReference type="ARBA" id="ARBA00022443"/>
    </source>
</evidence>
<dbReference type="SMART" id="SM00326">
    <property type="entry name" value="SH3"/>
    <property type="match status" value="1"/>
</dbReference>
<dbReference type="Gene3D" id="2.30.30.40">
    <property type="entry name" value="SH3 Domains"/>
    <property type="match status" value="1"/>
</dbReference>
<dbReference type="PANTHER" id="PTHR14167">
    <property type="entry name" value="SH3 DOMAIN-CONTAINING"/>
    <property type="match status" value="1"/>
</dbReference>
<sequence>LWLPADFRMTSRPSHYNHYLPIFPEMSFIYLLANQFILFLSCVQNTWFLALHRFPLVQLPNHRLSSLTPVTVEHVRARFDYQPKQSDELELRVDDLIQILDRNLPDEGWWKGKNLTTKKIGVFPDNFVVPVAETEGDVVDRAQVRFPSLYRCIVTKWGWTKTDRTVTDTCCYV</sequence>
<name>A0A183AUI6_9TREM</name>
<dbReference type="PANTHER" id="PTHR14167:SF116">
    <property type="entry name" value="CAP, ISOFORM AC"/>
    <property type="match status" value="1"/>
</dbReference>
<reference evidence="4" key="1">
    <citation type="submission" date="2016-06" db="UniProtKB">
        <authorList>
            <consortium name="WormBaseParasite"/>
        </authorList>
    </citation>
    <scope>IDENTIFICATION</scope>
</reference>
<dbReference type="InterPro" id="IPR001452">
    <property type="entry name" value="SH3_domain"/>
</dbReference>
<dbReference type="WBParaSite" id="ECPE_0001065301-mRNA-1">
    <property type="protein sequence ID" value="ECPE_0001065301-mRNA-1"/>
    <property type="gene ID" value="ECPE_0001065301"/>
</dbReference>
<keyword evidence="1 2" id="KW-0728">SH3 domain</keyword>
<dbReference type="SUPFAM" id="SSF50044">
    <property type="entry name" value="SH3-domain"/>
    <property type="match status" value="1"/>
</dbReference>
<evidence type="ECO:0000313" key="4">
    <source>
        <dbReference type="WBParaSite" id="ECPE_0001065301-mRNA-1"/>
    </source>
</evidence>
<dbReference type="PRINTS" id="PR00452">
    <property type="entry name" value="SH3DOMAIN"/>
</dbReference>
<proteinExistence type="predicted"/>
<dbReference type="Pfam" id="PF00018">
    <property type="entry name" value="SH3_1"/>
    <property type="match status" value="1"/>
</dbReference>
<dbReference type="AlphaFoldDB" id="A0A183AUI6"/>
<evidence type="ECO:0000256" key="2">
    <source>
        <dbReference type="PROSITE-ProRule" id="PRU00192"/>
    </source>
</evidence>
<accession>A0A183AUI6</accession>
<dbReference type="PROSITE" id="PS50002">
    <property type="entry name" value="SH3"/>
    <property type="match status" value="1"/>
</dbReference>
<dbReference type="InterPro" id="IPR050384">
    <property type="entry name" value="Endophilin_SH3RF"/>
</dbReference>
<evidence type="ECO:0000259" key="3">
    <source>
        <dbReference type="PROSITE" id="PS50002"/>
    </source>
</evidence>
<feature type="domain" description="SH3" evidence="3">
    <location>
        <begin position="70"/>
        <end position="133"/>
    </location>
</feature>
<protein>
    <submittedName>
        <fullName evidence="4">SH3 domain-containing protein</fullName>
    </submittedName>
</protein>
<dbReference type="InterPro" id="IPR036028">
    <property type="entry name" value="SH3-like_dom_sf"/>
</dbReference>
<organism evidence="4">
    <name type="scientific">Echinostoma caproni</name>
    <dbReference type="NCBI Taxonomy" id="27848"/>
    <lineage>
        <taxon>Eukaryota</taxon>
        <taxon>Metazoa</taxon>
        <taxon>Spiralia</taxon>
        <taxon>Lophotrochozoa</taxon>
        <taxon>Platyhelminthes</taxon>
        <taxon>Trematoda</taxon>
        <taxon>Digenea</taxon>
        <taxon>Plagiorchiida</taxon>
        <taxon>Echinostomata</taxon>
        <taxon>Echinostomatoidea</taxon>
        <taxon>Echinostomatidae</taxon>
        <taxon>Echinostoma</taxon>
    </lineage>
</organism>